<protein>
    <submittedName>
        <fullName evidence="4">AOS1</fullName>
    </submittedName>
</protein>
<dbReference type="EMBL" id="JAIHNG010000162">
    <property type="protein sequence ID" value="KAI5949792.1"/>
    <property type="molecule type" value="Genomic_DNA"/>
</dbReference>
<dbReference type="GO" id="GO:0016925">
    <property type="term" value="P:protein sumoylation"/>
    <property type="evidence" value="ECO:0007669"/>
    <property type="project" value="TreeGrafter"/>
</dbReference>
<dbReference type="PANTHER" id="PTHR10953:SF162">
    <property type="entry name" value="SUMO-ACTIVATING ENZYME SUBUNIT 1"/>
    <property type="match status" value="1"/>
</dbReference>
<dbReference type="Gene3D" id="3.40.50.300">
    <property type="entry name" value="P-loop containing nucleotide triphosphate hydrolases"/>
    <property type="match status" value="1"/>
</dbReference>
<comment type="caution">
    <text evidence="4">The sequence shown here is derived from an EMBL/GenBank/DDBJ whole genome shotgun (WGS) entry which is preliminary data.</text>
</comment>
<keyword evidence="5" id="KW-1185">Reference proteome</keyword>
<dbReference type="GeneID" id="76152659"/>
<gene>
    <name evidence="4" type="ORF">KGF57_004615</name>
</gene>
<dbReference type="InterPro" id="IPR035985">
    <property type="entry name" value="Ubiquitin-activating_enz"/>
</dbReference>
<reference evidence="4 5" key="1">
    <citation type="journal article" date="2022" name="DNA Res.">
        <title>Genome analysis of five recently described species of the CUG-Ser clade uncovers Candida theae as a new hybrid lineage with pathogenic potential in the Candida parapsilosis species complex.</title>
        <authorList>
            <person name="Mixao V."/>
            <person name="Del Olmo V."/>
            <person name="Hegedusova E."/>
            <person name="Saus E."/>
            <person name="Pryszcz L."/>
            <person name="Cillingova A."/>
            <person name="Nosek J."/>
            <person name="Gabaldon T."/>
        </authorList>
    </citation>
    <scope>NUCLEOTIDE SEQUENCE [LARGE SCALE GENOMIC DNA]</scope>
    <source>
        <strain evidence="4 5">CBS 12239</strain>
    </source>
</reference>
<keyword evidence="2" id="KW-0963">Cytoplasm</keyword>
<evidence type="ECO:0000256" key="2">
    <source>
        <dbReference type="ARBA" id="ARBA00022490"/>
    </source>
</evidence>
<dbReference type="SUPFAM" id="SSF69572">
    <property type="entry name" value="Activating enzymes of the ubiquitin-like proteins"/>
    <property type="match status" value="1"/>
</dbReference>
<name>A0AAD5FWT8_9ASCO</name>
<dbReference type="InterPro" id="IPR000594">
    <property type="entry name" value="ThiF_NAD_FAD-bd"/>
</dbReference>
<dbReference type="GO" id="GO:0031510">
    <property type="term" value="C:SUMO activating enzyme complex"/>
    <property type="evidence" value="ECO:0007669"/>
    <property type="project" value="TreeGrafter"/>
</dbReference>
<sequence length="604" mass="68472">MTTLEASIKFVSKAIDLHDFKHALKPLTVGVSGPQGSGKTYLASHLTQTLRDNYPKLRFIQFSVDDFYLKRSEQEKVTQEAAQDDNKLLFGRGLPGTHDLSLLQSVLHRICNNYKNDWVPVTIPFYDKSAFGGLGDRSSTEGCTLNEPVDVVICEGWFNGFMPLDQNLLSIRYFTSPVDSILQRHRLYQLQDINLRLSKYSSIWEMFTHFVILQTDTVENVYKWRIEQEHALIALKGQGMCDEEKAFSTPPGSHIENDMTTETELTADEIALYDRQIRLWGMATQLRLRSTKILVINLGAVGTECVKNLVLGGLNSIEILDSSVVKEEDFTAQFFLPNDLSIVGQLKLPLVVDNIKELNTKVDLSINTTHLDDALSNPNYFKKFDFVVATEISKPQIFRLNEITRKLNIPLHVSGMHGYFGYIIADLIQHTSYNEYNKSSKPRKVNVEMARNKKITAVKPDREKHVDVVTVEDVFSPLEHVFRSQEIAKYASQRELRRCSVLPIIFALFDISRPSKPSDEVDIDLLTEKVKETYKTLNLPLSSFSEDDIKKLSQQAFAEFSPTAAVLGGTLAQEVIRFLSKNNTPMNNVIILDATKAVMPIYSM</sequence>
<dbReference type="RefSeq" id="XP_051606947.1">
    <property type="nucleotide sequence ID" value="XM_051754144.1"/>
</dbReference>
<proteinExistence type="predicted"/>
<feature type="domain" description="THIF-type NAD/FAD binding fold" evidence="3">
    <location>
        <begin position="273"/>
        <end position="595"/>
    </location>
</feature>
<dbReference type="Pfam" id="PF00899">
    <property type="entry name" value="ThiF"/>
    <property type="match status" value="1"/>
</dbReference>
<dbReference type="PANTHER" id="PTHR10953">
    <property type="entry name" value="UBIQUITIN-ACTIVATING ENZYME E1"/>
    <property type="match status" value="1"/>
</dbReference>
<dbReference type="GO" id="GO:0005737">
    <property type="term" value="C:cytoplasm"/>
    <property type="evidence" value="ECO:0007669"/>
    <property type="project" value="UniProtKB-SubCell"/>
</dbReference>
<dbReference type="GO" id="GO:0019948">
    <property type="term" value="F:SUMO activating enzyme activity"/>
    <property type="evidence" value="ECO:0007669"/>
    <property type="project" value="TreeGrafter"/>
</dbReference>
<evidence type="ECO:0000256" key="1">
    <source>
        <dbReference type="ARBA" id="ARBA00004496"/>
    </source>
</evidence>
<dbReference type="InterPro" id="IPR045886">
    <property type="entry name" value="ThiF/MoeB/HesA"/>
</dbReference>
<evidence type="ECO:0000313" key="5">
    <source>
        <dbReference type="Proteomes" id="UP001204833"/>
    </source>
</evidence>
<dbReference type="SUPFAM" id="SSF52540">
    <property type="entry name" value="P-loop containing nucleoside triphosphate hydrolases"/>
    <property type="match status" value="1"/>
</dbReference>
<comment type="subcellular location">
    <subcellularLocation>
        <location evidence="1">Cytoplasm</location>
    </subcellularLocation>
</comment>
<accession>A0AAD5FWT8</accession>
<organism evidence="4 5">
    <name type="scientific">Candida theae</name>
    <dbReference type="NCBI Taxonomy" id="1198502"/>
    <lineage>
        <taxon>Eukaryota</taxon>
        <taxon>Fungi</taxon>
        <taxon>Dikarya</taxon>
        <taxon>Ascomycota</taxon>
        <taxon>Saccharomycotina</taxon>
        <taxon>Pichiomycetes</taxon>
        <taxon>Debaryomycetaceae</taxon>
        <taxon>Candida/Lodderomyces clade</taxon>
        <taxon>Candida</taxon>
    </lineage>
</organism>
<evidence type="ECO:0000259" key="3">
    <source>
        <dbReference type="Pfam" id="PF00899"/>
    </source>
</evidence>
<dbReference type="Proteomes" id="UP001204833">
    <property type="component" value="Unassembled WGS sequence"/>
</dbReference>
<dbReference type="InterPro" id="IPR027417">
    <property type="entry name" value="P-loop_NTPase"/>
</dbReference>
<dbReference type="Gene3D" id="3.40.50.720">
    <property type="entry name" value="NAD(P)-binding Rossmann-like Domain"/>
    <property type="match status" value="1"/>
</dbReference>
<evidence type="ECO:0000313" key="4">
    <source>
        <dbReference type="EMBL" id="KAI5949792.1"/>
    </source>
</evidence>
<dbReference type="AlphaFoldDB" id="A0AAD5FWT8"/>